<evidence type="ECO:0000313" key="2">
    <source>
        <dbReference type="Proteomes" id="UP000479499"/>
    </source>
</evidence>
<name>A0A6M1L1L9_9STRE</name>
<sequence>MTSKQSALAQLTKNMVIVDLMKQTGWSRDRALAAVEELEEQQLIHFPSNGGMRLQVIGG</sequence>
<dbReference type="EMBL" id="JAAKFZ010000001">
    <property type="protein sequence ID" value="NGL83178.1"/>
    <property type="molecule type" value="Genomic_DNA"/>
</dbReference>
<comment type="caution">
    <text evidence="1">The sequence shown here is derived from an EMBL/GenBank/DDBJ whole genome shotgun (WGS) entry which is preliminary data.</text>
</comment>
<reference evidence="1 2" key="1">
    <citation type="submission" date="2020-02" db="EMBL/GenBank/DDBJ databases">
        <title>M-like protein SrM is not crucial to the virulence of a novel isolate of Streptococcus equi subsp. ruminatorum from Macaca mulatta.</title>
        <authorList>
            <person name="Guo G."/>
            <person name="Cheng L."/>
            <person name="Zhang W."/>
        </authorList>
    </citation>
    <scope>NUCLEOTIDE SEQUENCE [LARGE SCALE GENOMIC DNA]</scope>
    <source>
        <strain evidence="1 2">FJ1804</strain>
    </source>
</reference>
<gene>
    <name evidence="1" type="ORF">G5B50_00080</name>
</gene>
<accession>A0A6M1L1L9</accession>
<dbReference type="Proteomes" id="UP000479499">
    <property type="component" value="Unassembled WGS sequence"/>
</dbReference>
<organism evidence="1 2">
    <name type="scientific">Streptococcus equi subsp. ruminatorum</name>
    <dbReference type="NCBI Taxonomy" id="254358"/>
    <lineage>
        <taxon>Bacteria</taxon>
        <taxon>Bacillati</taxon>
        <taxon>Bacillota</taxon>
        <taxon>Bacilli</taxon>
        <taxon>Lactobacillales</taxon>
        <taxon>Streptococcaceae</taxon>
        <taxon>Streptococcus</taxon>
    </lineage>
</organism>
<proteinExistence type="predicted"/>
<protein>
    <submittedName>
        <fullName evidence="1">Uncharacterized protein</fullName>
    </submittedName>
</protein>
<evidence type="ECO:0000313" key="1">
    <source>
        <dbReference type="EMBL" id="NGL83178.1"/>
    </source>
</evidence>
<dbReference type="RefSeq" id="WP_164334729.1">
    <property type="nucleotide sequence ID" value="NZ_JAAKFZ010000001.1"/>
</dbReference>
<dbReference type="AlphaFoldDB" id="A0A6M1L1L9"/>